<dbReference type="STRING" id="1465490.SAMN05444277_109170"/>
<evidence type="ECO:0000256" key="4">
    <source>
        <dbReference type="ARBA" id="ARBA00023002"/>
    </source>
</evidence>
<dbReference type="Pfam" id="PF08240">
    <property type="entry name" value="ADH_N"/>
    <property type="match status" value="1"/>
</dbReference>
<proteinExistence type="inferred from homology"/>
<keyword evidence="2 5" id="KW-0479">Metal-binding</keyword>
<reference evidence="7 8" key="1">
    <citation type="submission" date="2016-10" db="EMBL/GenBank/DDBJ databases">
        <authorList>
            <person name="de Groot N.N."/>
        </authorList>
    </citation>
    <scope>NUCLEOTIDE SEQUENCE [LARGE SCALE GENOMIC DNA]</scope>
    <source>
        <strain evidence="7 8">DSM 28286</strain>
    </source>
</reference>
<dbReference type="Proteomes" id="UP000199031">
    <property type="component" value="Unassembled WGS sequence"/>
</dbReference>
<dbReference type="GO" id="GO:0008270">
    <property type="term" value="F:zinc ion binding"/>
    <property type="evidence" value="ECO:0007669"/>
    <property type="project" value="InterPro"/>
</dbReference>
<evidence type="ECO:0000256" key="2">
    <source>
        <dbReference type="ARBA" id="ARBA00022723"/>
    </source>
</evidence>
<dbReference type="InterPro" id="IPR036291">
    <property type="entry name" value="NAD(P)-bd_dom_sf"/>
</dbReference>
<organism evidence="7 8">
    <name type="scientific">Parafilimonas terrae</name>
    <dbReference type="NCBI Taxonomy" id="1465490"/>
    <lineage>
        <taxon>Bacteria</taxon>
        <taxon>Pseudomonadati</taxon>
        <taxon>Bacteroidota</taxon>
        <taxon>Chitinophagia</taxon>
        <taxon>Chitinophagales</taxon>
        <taxon>Chitinophagaceae</taxon>
        <taxon>Parafilimonas</taxon>
    </lineage>
</organism>
<dbReference type="CDD" id="cd05283">
    <property type="entry name" value="CAD1"/>
    <property type="match status" value="1"/>
</dbReference>
<dbReference type="FunFam" id="3.40.50.720:FF:000022">
    <property type="entry name" value="Cinnamyl alcohol dehydrogenase"/>
    <property type="match status" value="1"/>
</dbReference>
<sequence length="346" mass="37387">MATKAYAAQSATAPLAPWSLDRRDTTPHDVQIDILYCGVCHSDLHTVRNEWGGTVYPAVPGHEIVGRVTKVGDHVKKFKVGDLAAVGCLVDSCRECANCKEGLEQYCLNGSTGTYNAKDKHSGGVTYGGYSKQIVVDEDFVLIIKDNQPLEAVAPLLCAGITTYSPLRHWKVGEGQKVGILGLGGLGHMGVKLAASFGAEVTMLSHSPSKEADAKKLGAHNFVLTKDESQVRKMAGYFDFILDTVSAEHDYNMYLGMLKTSGTMVCVGAPPTPAKIPAFNLIMGRKSIGGSLIGGLPETQEMLDYCASKNIVSDVEVIDIKYINEAYERMLKGDVKYRFVIDMATL</sequence>
<keyword evidence="4" id="KW-0560">Oxidoreductase</keyword>
<keyword evidence="8" id="KW-1185">Reference proteome</keyword>
<dbReference type="Gene3D" id="3.90.180.10">
    <property type="entry name" value="Medium-chain alcohol dehydrogenases, catalytic domain"/>
    <property type="match status" value="1"/>
</dbReference>
<comment type="similarity">
    <text evidence="5">Belongs to the zinc-containing alcohol dehydrogenase family.</text>
</comment>
<dbReference type="PANTHER" id="PTHR42683">
    <property type="entry name" value="ALDEHYDE REDUCTASE"/>
    <property type="match status" value="1"/>
</dbReference>
<keyword evidence="3 5" id="KW-0862">Zinc</keyword>
<evidence type="ECO:0000256" key="5">
    <source>
        <dbReference type="RuleBase" id="RU361277"/>
    </source>
</evidence>
<dbReference type="InterPro" id="IPR011032">
    <property type="entry name" value="GroES-like_sf"/>
</dbReference>
<dbReference type="SUPFAM" id="SSF51735">
    <property type="entry name" value="NAD(P)-binding Rossmann-fold domains"/>
    <property type="match status" value="1"/>
</dbReference>
<evidence type="ECO:0000256" key="3">
    <source>
        <dbReference type="ARBA" id="ARBA00022833"/>
    </source>
</evidence>
<dbReference type="RefSeq" id="WP_143075882.1">
    <property type="nucleotide sequence ID" value="NZ_FOXQ01000009.1"/>
</dbReference>
<dbReference type="Gene3D" id="3.40.50.720">
    <property type="entry name" value="NAD(P)-binding Rossmann-like Domain"/>
    <property type="match status" value="1"/>
</dbReference>
<dbReference type="SUPFAM" id="SSF50129">
    <property type="entry name" value="GroES-like"/>
    <property type="match status" value="1"/>
</dbReference>
<protein>
    <submittedName>
        <fullName evidence="7">Uncharacterized zinc-type alcohol dehydrogenase-like protein</fullName>
    </submittedName>
</protein>
<dbReference type="AlphaFoldDB" id="A0A1I5XTP0"/>
<dbReference type="InterPro" id="IPR020843">
    <property type="entry name" value="ER"/>
</dbReference>
<dbReference type="InterPro" id="IPR047109">
    <property type="entry name" value="CAD-like"/>
</dbReference>
<name>A0A1I5XTP0_9BACT</name>
<dbReference type="OrthoDB" id="9806940at2"/>
<dbReference type="SMART" id="SM00829">
    <property type="entry name" value="PKS_ER"/>
    <property type="match status" value="1"/>
</dbReference>
<accession>A0A1I5XTP0</accession>
<dbReference type="InterPro" id="IPR002328">
    <property type="entry name" value="ADH_Zn_CS"/>
</dbReference>
<evidence type="ECO:0000256" key="1">
    <source>
        <dbReference type="ARBA" id="ARBA00001947"/>
    </source>
</evidence>
<evidence type="ECO:0000313" key="8">
    <source>
        <dbReference type="Proteomes" id="UP000199031"/>
    </source>
</evidence>
<dbReference type="EMBL" id="FOXQ01000009">
    <property type="protein sequence ID" value="SFQ35270.1"/>
    <property type="molecule type" value="Genomic_DNA"/>
</dbReference>
<evidence type="ECO:0000259" key="6">
    <source>
        <dbReference type="SMART" id="SM00829"/>
    </source>
</evidence>
<dbReference type="Pfam" id="PF00107">
    <property type="entry name" value="ADH_zinc_N"/>
    <property type="match status" value="1"/>
</dbReference>
<gene>
    <name evidence="7" type="ORF">SAMN05444277_109170</name>
</gene>
<dbReference type="GO" id="GO:0008106">
    <property type="term" value="F:alcohol dehydrogenase (NADP+) activity"/>
    <property type="evidence" value="ECO:0007669"/>
    <property type="project" value="UniProtKB-ARBA"/>
</dbReference>
<evidence type="ECO:0000313" key="7">
    <source>
        <dbReference type="EMBL" id="SFQ35270.1"/>
    </source>
</evidence>
<dbReference type="InterPro" id="IPR013149">
    <property type="entry name" value="ADH-like_C"/>
</dbReference>
<dbReference type="InterPro" id="IPR013154">
    <property type="entry name" value="ADH-like_N"/>
</dbReference>
<dbReference type="PROSITE" id="PS00059">
    <property type="entry name" value="ADH_ZINC"/>
    <property type="match status" value="1"/>
</dbReference>
<feature type="domain" description="Enoyl reductase (ER)" evidence="6">
    <location>
        <begin position="10"/>
        <end position="341"/>
    </location>
</feature>
<comment type="cofactor">
    <cofactor evidence="1 5">
        <name>Zn(2+)</name>
        <dbReference type="ChEBI" id="CHEBI:29105"/>
    </cofactor>
</comment>